<name>A0ABS5QF97_9PROT</name>
<sequence length="1406" mass="149112">MTEDQVLQFVLKMRDEASAVLAGYTKELAASGAKHAAVAAAAGLMGTALKAVKADVAGLTTVIIAATTAKKAFSEASGFVSDHASTVASSVTNAARAFMVLSPVTRAAVVGLTATAMAANAGTREWNAYSAAMGRFNASAAGVSFSELNRQAERISQTTNSSAADVVSAGQRLARFSRGDSAAFNRATGLAPQLASFRGTDTVTAANELGGLMSDPMRGLARVRRDLGNTNQTDAYRMRQMEESFDFEGQRQLLLSRVQQSVQGSNALDPNNISANYAKATEAVGQFYEAHTRGLGRFIVEGLQLNQATGTVTTPIAGMIRLFTDLVRSATDTSRSLWAHVAGAEDPVERIDNQIAAQRRQRAALQANASRSALQRAGASLDANPDELTPEQRAIYDREVRRLSSRQSAGIDRRISGLDAARLTARPLAGLTQTQQDRADGVSRMWEGLDSYREQQTTLTNRLRGAQLSISEQESINPAFITSQPAERQEQMATQLSRAREAAAILATQLRELKTTWEQNVQAFADQSGLAGLTQGAQALETTLRAVAVAYAGIASNQVTATEARELDTVRIEAVRQFLQLIVQQGRAESTLSASTREARTAITEAIMQGAAAEEEANRQLTIRQALVSKFGAENMSRPEFQAAIATERNRLETTTQTDQDESRARASNRYVQALNEQIAAEARLAIGVRGGASAHQEAIRFAAAHTEALKAGREGTEAYRNELDKLLTLLRTRDSVMGQRMVSELLAQADAFRQVAAAARDGAAAFQMAQDVRNAPPGSGAAGAVAVGEARDADGLVAAQRAEFEARIRRAGDQAAAANGGNSYEQSAARTRAEQAVRETVAREIAIIRAEFLRLAAAGIDPNAPRGERNNNPLNIRDGSYARGREGYLGGDRPNGGMARFATREQGLAAADSLLAGPGYRNLGTPLAVINRWAPRSDGNNPESYAETVRRETGLGPNDQINLRDAATRGRLLRGMMVAEGSPRNSNSALDAARIAGNTALADNEAQRSSAIASQNANIDRQVDLIRKSYEYLSSSRITVEELGLFQQAYRAAQETSNRTAGDFTAILDQQLARLRGQRDVQNQLNTLEAAAQMRRQTAAINAQTDMSGMSNLQREAATRRYDLTESLRRQNIPLGSAAGQAAIEADDERTAALRRNALSQSSLSRYVGNDGKEAWERYSDAAVSGLDAMNSGLAEALTGTRTLAEGMSSAARTMANALSRELMKELVTGPLANFLKSLMGGATSGGGAGGFFSSLFGAASSLTGMGGGAKSAFADGGIMTSMGPVQLRKYANGGVANNPQLALFGEGAQPEAYVPLPDGRSIPVTMAAPISAPPSSTNVMSSNVEVHLHMDAPAGGGSTGGSGGMSPDQAARMTNDVARIVQATVATELQRQMRPRGMLSSSGM</sequence>
<accession>A0ABS5QF97</accession>
<dbReference type="EMBL" id="JAHCDA010000003">
    <property type="protein sequence ID" value="MBS7812346.1"/>
    <property type="molecule type" value="Genomic_DNA"/>
</dbReference>
<feature type="region of interest" description="Disordered" evidence="1">
    <location>
        <begin position="935"/>
        <end position="962"/>
    </location>
</feature>
<dbReference type="RefSeq" id="WP_213671054.1">
    <property type="nucleotide sequence ID" value="NZ_JAHCDA010000003.1"/>
</dbReference>
<keyword evidence="3" id="KW-1185">Reference proteome</keyword>
<evidence type="ECO:0000256" key="1">
    <source>
        <dbReference type="SAM" id="MobiDB-lite"/>
    </source>
</evidence>
<gene>
    <name evidence="2" type="ORF">KHU32_15455</name>
</gene>
<organism evidence="2 3">
    <name type="scientific">Roseococcus pinisoli</name>
    <dbReference type="NCBI Taxonomy" id="2835040"/>
    <lineage>
        <taxon>Bacteria</taxon>
        <taxon>Pseudomonadati</taxon>
        <taxon>Pseudomonadota</taxon>
        <taxon>Alphaproteobacteria</taxon>
        <taxon>Acetobacterales</taxon>
        <taxon>Roseomonadaceae</taxon>
        <taxon>Roseococcus</taxon>
    </lineage>
</organism>
<evidence type="ECO:0000313" key="2">
    <source>
        <dbReference type="EMBL" id="MBS7812346.1"/>
    </source>
</evidence>
<proteinExistence type="predicted"/>
<evidence type="ECO:0008006" key="4">
    <source>
        <dbReference type="Google" id="ProtNLM"/>
    </source>
</evidence>
<evidence type="ECO:0000313" key="3">
    <source>
        <dbReference type="Proteomes" id="UP000766336"/>
    </source>
</evidence>
<dbReference type="Proteomes" id="UP000766336">
    <property type="component" value="Unassembled WGS sequence"/>
</dbReference>
<reference evidence="2 3" key="1">
    <citation type="submission" date="2021-05" db="EMBL/GenBank/DDBJ databases">
        <title>Roseococcus sp. XZZS9, whole genome shotgun sequencing project.</title>
        <authorList>
            <person name="Zhao G."/>
            <person name="Shen L."/>
        </authorList>
    </citation>
    <scope>NUCLEOTIDE SEQUENCE [LARGE SCALE GENOMIC DNA]</scope>
    <source>
        <strain evidence="2 3">XZZS9</strain>
    </source>
</reference>
<comment type="caution">
    <text evidence="2">The sequence shown here is derived from an EMBL/GenBank/DDBJ whole genome shotgun (WGS) entry which is preliminary data.</text>
</comment>
<protein>
    <recommendedName>
        <fullName evidence="4">Bacteriophage tail tape measure N-terminal domain-containing protein</fullName>
    </recommendedName>
</protein>